<feature type="region of interest" description="Disordered" evidence="4">
    <location>
        <begin position="149"/>
        <end position="172"/>
    </location>
</feature>
<dbReference type="OrthoDB" id="2187714at2759"/>
<evidence type="ECO:0000259" key="5">
    <source>
        <dbReference type="Pfam" id="PF03957"/>
    </source>
</evidence>
<dbReference type="EMBL" id="OC877266">
    <property type="protein sequence ID" value="CAD7639899.1"/>
    <property type="molecule type" value="Genomic_DNA"/>
</dbReference>
<organism evidence="6">
    <name type="scientific">Medioppia subpectinata</name>
    <dbReference type="NCBI Taxonomy" id="1979941"/>
    <lineage>
        <taxon>Eukaryota</taxon>
        <taxon>Metazoa</taxon>
        <taxon>Ecdysozoa</taxon>
        <taxon>Arthropoda</taxon>
        <taxon>Chelicerata</taxon>
        <taxon>Arachnida</taxon>
        <taxon>Acari</taxon>
        <taxon>Acariformes</taxon>
        <taxon>Sarcoptiformes</taxon>
        <taxon>Oribatida</taxon>
        <taxon>Brachypylina</taxon>
        <taxon>Oppioidea</taxon>
        <taxon>Oppiidae</taxon>
        <taxon>Medioppia</taxon>
    </lineage>
</organism>
<dbReference type="GO" id="GO:0000978">
    <property type="term" value="F:RNA polymerase II cis-regulatory region sequence-specific DNA binding"/>
    <property type="evidence" value="ECO:0007669"/>
    <property type="project" value="TreeGrafter"/>
</dbReference>
<keyword evidence="2" id="KW-0238">DNA-binding</keyword>
<keyword evidence="1" id="KW-0805">Transcription regulation</keyword>
<proteinExistence type="predicted"/>
<dbReference type="InterPro" id="IPR050946">
    <property type="entry name" value="AP-1_TF_bZIP"/>
</dbReference>
<gene>
    <name evidence="6" type="ORF">OSB1V03_LOCUS17960</name>
</gene>
<keyword evidence="7" id="KW-1185">Reference proteome</keyword>
<dbReference type="InterPro" id="IPR005643">
    <property type="entry name" value="JNK"/>
</dbReference>
<dbReference type="GO" id="GO:0000981">
    <property type="term" value="F:DNA-binding transcription factor activity, RNA polymerase II-specific"/>
    <property type="evidence" value="ECO:0007669"/>
    <property type="project" value="TreeGrafter"/>
</dbReference>
<evidence type="ECO:0000256" key="1">
    <source>
        <dbReference type="ARBA" id="ARBA00023015"/>
    </source>
</evidence>
<dbReference type="GO" id="GO:0051726">
    <property type="term" value="P:regulation of cell cycle"/>
    <property type="evidence" value="ECO:0007669"/>
    <property type="project" value="TreeGrafter"/>
</dbReference>
<dbReference type="Proteomes" id="UP000759131">
    <property type="component" value="Unassembled WGS sequence"/>
</dbReference>
<sequence length="172" mass="19395">MDNTFYEENQENNIKMLKNKMTLDFNSPTSHSKKSKLMKTCILESPDLKMCKLGSPELERMIIQHGMVTTTPTPSAVLPYFLKQEEQGVTEEQQEYARGFVDALNQLHLRGQQPQQQQRRNSYHMLVPAQPPSQQVVVTTAAQIAVTTAGTTHHHNRVRGSGFAPLFAGSQQ</sequence>
<feature type="domain" description="Jun-like transcription factor" evidence="5">
    <location>
        <begin position="12"/>
        <end position="134"/>
    </location>
</feature>
<dbReference type="PANTHER" id="PTHR11462:SF35">
    <property type="entry name" value="TRANSCRIPTION FACTOR JRA"/>
    <property type="match status" value="1"/>
</dbReference>
<protein>
    <recommendedName>
        <fullName evidence="5">Jun-like transcription factor domain-containing protein</fullName>
    </recommendedName>
</protein>
<evidence type="ECO:0000256" key="4">
    <source>
        <dbReference type="SAM" id="MobiDB-lite"/>
    </source>
</evidence>
<reference evidence="6" key="1">
    <citation type="submission" date="2020-11" db="EMBL/GenBank/DDBJ databases">
        <authorList>
            <person name="Tran Van P."/>
        </authorList>
    </citation>
    <scope>NUCLEOTIDE SEQUENCE</scope>
</reference>
<evidence type="ECO:0000256" key="3">
    <source>
        <dbReference type="ARBA" id="ARBA00023163"/>
    </source>
</evidence>
<name>A0A7R9LDY2_9ACAR</name>
<keyword evidence="3" id="KW-0804">Transcription</keyword>
<dbReference type="AlphaFoldDB" id="A0A7R9LDY2"/>
<dbReference type="EMBL" id="CAJPIZ010022691">
    <property type="protein sequence ID" value="CAG2118008.1"/>
    <property type="molecule type" value="Genomic_DNA"/>
</dbReference>
<dbReference type="Pfam" id="PF03957">
    <property type="entry name" value="Jun"/>
    <property type="match status" value="1"/>
</dbReference>
<evidence type="ECO:0000313" key="6">
    <source>
        <dbReference type="EMBL" id="CAD7639899.1"/>
    </source>
</evidence>
<dbReference type="GO" id="GO:0042127">
    <property type="term" value="P:regulation of cell population proliferation"/>
    <property type="evidence" value="ECO:0007669"/>
    <property type="project" value="TreeGrafter"/>
</dbReference>
<dbReference type="PANTHER" id="PTHR11462">
    <property type="entry name" value="JUN TRANSCRIPTION FACTOR-RELATED"/>
    <property type="match status" value="1"/>
</dbReference>
<dbReference type="GO" id="GO:0005667">
    <property type="term" value="C:transcription regulator complex"/>
    <property type="evidence" value="ECO:0007669"/>
    <property type="project" value="TreeGrafter"/>
</dbReference>
<evidence type="ECO:0000256" key="2">
    <source>
        <dbReference type="ARBA" id="ARBA00023125"/>
    </source>
</evidence>
<accession>A0A7R9LDY2</accession>
<evidence type="ECO:0000313" key="7">
    <source>
        <dbReference type="Proteomes" id="UP000759131"/>
    </source>
</evidence>